<dbReference type="Pfam" id="PF00753">
    <property type="entry name" value="Lactamase_B"/>
    <property type="match status" value="1"/>
</dbReference>
<comment type="catalytic activity">
    <reaction evidence="6">
        <text>3',5'-cyclic CMP + H2O = CMP + H(+)</text>
        <dbReference type="Rhea" id="RHEA:72675"/>
        <dbReference type="ChEBI" id="CHEBI:15377"/>
        <dbReference type="ChEBI" id="CHEBI:15378"/>
        <dbReference type="ChEBI" id="CHEBI:58003"/>
        <dbReference type="ChEBI" id="CHEBI:60377"/>
    </reaction>
    <physiologicalReaction direction="left-to-right" evidence="6">
        <dbReference type="Rhea" id="RHEA:72676"/>
    </physiologicalReaction>
</comment>
<dbReference type="SMART" id="SM00849">
    <property type="entry name" value="Lactamase_B"/>
    <property type="match status" value="1"/>
</dbReference>
<keyword evidence="4 10" id="KW-0378">Hydrolase</keyword>
<dbReference type="SUPFAM" id="SSF56281">
    <property type="entry name" value="Metallo-hydrolase/oxidoreductase"/>
    <property type="match status" value="1"/>
</dbReference>
<evidence type="ECO:0000256" key="1">
    <source>
        <dbReference type="ARBA" id="ARBA00001947"/>
    </source>
</evidence>
<accession>A0A4Q9DUY0</accession>
<evidence type="ECO:0000259" key="9">
    <source>
        <dbReference type="SMART" id="SM00849"/>
    </source>
</evidence>
<comment type="catalytic activity">
    <reaction evidence="8">
        <text>3',5'-cyclic UMP + H2O = UMP + H(+)</text>
        <dbReference type="Rhea" id="RHEA:70575"/>
        <dbReference type="ChEBI" id="CHEBI:15377"/>
        <dbReference type="ChEBI" id="CHEBI:15378"/>
        <dbReference type="ChEBI" id="CHEBI:57865"/>
        <dbReference type="ChEBI" id="CHEBI:184387"/>
    </reaction>
    <physiologicalReaction direction="left-to-right" evidence="8">
        <dbReference type="Rhea" id="RHEA:70576"/>
    </physiologicalReaction>
</comment>
<evidence type="ECO:0000256" key="4">
    <source>
        <dbReference type="ARBA" id="ARBA00022801"/>
    </source>
</evidence>
<reference evidence="10 11" key="1">
    <citation type="submission" date="2019-02" db="EMBL/GenBank/DDBJ databases">
        <title>Paenibacillus sp. nov., isolated from surface-sterilized tissue of Thalictrum simplex L.</title>
        <authorList>
            <person name="Tuo L."/>
        </authorList>
    </citation>
    <scope>NUCLEOTIDE SEQUENCE [LARGE SCALE GENOMIC DNA]</scope>
    <source>
        <strain evidence="10 11">N2SHLJ1</strain>
    </source>
</reference>
<keyword evidence="11" id="KW-1185">Reference proteome</keyword>
<keyword evidence="5" id="KW-0862">Zinc</keyword>
<comment type="function">
    <text evidence="7">Counteracts the endogenous Pycsar antiviral defense system. Phosphodiesterase that enables metal-dependent hydrolysis of host cyclic nucleotide Pycsar defense signals such as cCMP and cUMP.</text>
</comment>
<dbReference type="PANTHER" id="PTHR42978">
    <property type="entry name" value="QUORUM-QUENCHING LACTONASE YTNP-RELATED-RELATED"/>
    <property type="match status" value="1"/>
</dbReference>
<evidence type="ECO:0000313" key="10">
    <source>
        <dbReference type="EMBL" id="TBL79523.1"/>
    </source>
</evidence>
<proteinExistence type="inferred from homology"/>
<dbReference type="Proteomes" id="UP000293142">
    <property type="component" value="Unassembled WGS sequence"/>
</dbReference>
<evidence type="ECO:0000256" key="2">
    <source>
        <dbReference type="ARBA" id="ARBA00007749"/>
    </source>
</evidence>
<protein>
    <submittedName>
        <fullName evidence="10">MBL fold metallo-hydrolase</fullName>
    </submittedName>
</protein>
<dbReference type="AlphaFoldDB" id="A0A4Q9DUY0"/>
<dbReference type="GO" id="GO:0046872">
    <property type="term" value="F:metal ion binding"/>
    <property type="evidence" value="ECO:0007669"/>
    <property type="project" value="UniProtKB-KW"/>
</dbReference>
<dbReference type="InterPro" id="IPR051013">
    <property type="entry name" value="MBL_superfamily_lactonases"/>
</dbReference>
<evidence type="ECO:0000256" key="7">
    <source>
        <dbReference type="ARBA" id="ARBA00034301"/>
    </source>
</evidence>
<dbReference type="PANTHER" id="PTHR42978:SF2">
    <property type="entry name" value="102 KBASES UNSTABLE REGION: FROM 1 TO 119443"/>
    <property type="match status" value="1"/>
</dbReference>
<organism evidence="10 11">
    <name type="scientific">Paenibacillus thalictri</name>
    <dbReference type="NCBI Taxonomy" id="2527873"/>
    <lineage>
        <taxon>Bacteria</taxon>
        <taxon>Bacillati</taxon>
        <taxon>Bacillota</taxon>
        <taxon>Bacilli</taxon>
        <taxon>Bacillales</taxon>
        <taxon>Paenibacillaceae</taxon>
        <taxon>Paenibacillus</taxon>
    </lineage>
</organism>
<dbReference type="EMBL" id="SIRE01000007">
    <property type="protein sequence ID" value="TBL79523.1"/>
    <property type="molecule type" value="Genomic_DNA"/>
</dbReference>
<evidence type="ECO:0000256" key="5">
    <source>
        <dbReference type="ARBA" id="ARBA00022833"/>
    </source>
</evidence>
<comment type="caution">
    <text evidence="10">The sequence shown here is derived from an EMBL/GenBank/DDBJ whole genome shotgun (WGS) entry which is preliminary data.</text>
</comment>
<dbReference type="InterPro" id="IPR036866">
    <property type="entry name" value="RibonucZ/Hydroxyglut_hydro"/>
</dbReference>
<name>A0A4Q9DUY0_9BACL</name>
<evidence type="ECO:0000256" key="3">
    <source>
        <dbReference type="ARBA" id="ARBA00022723"/>
    </source>
</evidence>
<evidence type="ECO:0000313" key="11">
    <source>
        <dbReference type="Proteomes" id="UP000293142"/>
    </source>
</evidence>
<dbReference type="OrthoDB" id="333278at2"/>
<feature type="domain" description="Metallo-beta-lactamase" evidence="9">
    <location>
        <begin position="22"/>
        <end position="202"/>
    </location>
</feature>
<dbReference type="GO" id="GO:0016787">
    <property type="term" value="F:hydrolase activity"/>
    <property type="evidence" value="ECO:0007669"/>
    <property type="project" value="UniProtKB-KW"/>
</dbReference>
<dbReference type="InterPro" id="IPR001279">
    <property type="entry name" value="Metallo-B-lactamas"/>
</dbReference>
<comment type="similarity">
    <text evidence="2">Belongs to the metallo-beta-lactamase superfamily.</text>
</comment>
<sequence>MRIDILFGGLSGRSSRGFLGWSSCALIMREHMVPVLFDTAGFNERAVLLRELAQRGIRPEDIGAVLLSHFHFDHAANYGLFKNAFYYLHEREIGHINDAKSQDAAVLREMYPHLQGSGRLRVLSGESGEVEGLRWVHTPGHTPGLFSLFLEYAGERWVLASDAVKHQSELIDGIATMTLDPAASAASIAKIKAYADIIVPGHDGLLRLERSDGDGGLLQPERANDHDSLLRPERVGESGVTRIYAVGRTTVEVTVYTSDPHAAHTVVLES</sequence>
<dbReference type="Gene3D" id="3.60.15.10">
    <property type="entry name" value="Ribonuclease Z/Hydroxyacylglutathione hydrolase-like"/>
    <property type="match status" value="1"/>
</dbReference>
<keyword evidence="3" id="KW-0479">Metal-binding</keyword>
<evidence type="ECO:0000256" key="8">
    <source>
        <dbReference type="ARBA" id="ARBA00048505"/>
    </source>
</evidence>
<evidence type="ECO:0000256" key="6">
    <source>
        <dbReference type="ARBA" id="ARBA00034221"/>
    </source>
</evidence>
<dbReference type="RefSeq" id="WP_131013469.1">
    <property type="nucleotide sequence ID" value="NZ_SIRE01000007.1"/>
</dbReference>
<gene>
    <name evidence="10" type="ORF">EYB31_11480</name>
</gene>
<comment type="cofactor">
    <cofactor evidence="1">
        <name>Zn(2+)</name>
        <dbReference type="ChEBI" id="CHEBI:29105"/>
    </cofactor>
</comment>